<feature type="domain" description="AMP-dependent synthetase/ligase" evidence="9">
    <location>
        <begin position="6"/>
        <end position="327"/>
    </location>
</feature>
<dbReference type="InterPro" id="IPR050237">
    <property type="entry name" value="ATP-dep_AMP-bd_enzyme"/>
</dbReference>
<comment type="subcellular location">
    <subcellularLocation>
        <location evidence="1">Membrane</location>
        <topology evidence="1">Peripheral membrane protein</topology>
    </subcellularLocation>
</comment>
<keyword evidence="4" id="KW-0472">Membrane</keyword>
<evidence type="ECO:0000313" key="11">
    <source>
        <dbReference type="EMBL" id="WQQ25991.1"/>
    </source>
</evidence>
<dbReference type="InterPro" id="IPR020845">
    <property type="entry name" value="AMP-binding_CS"/>
</dbReference>
<dbReference type="EC" id="6.2.1.3" evidence="5"/>
<dbReference type="Pfam" id="PF00501">
    <property type="entry name" value="AMP-binding"/>
    <property type="match status" value="1"/>
</dbReference>
<dbReference type="Gene3D" id="3.40.50.12780">
    <property type="entry name" value="N-terminal domain of ligase-like"/>
    <property type="match status" value="1"/>
</dbReference>
<dbReference type="Pfam" id="PF13193">
    <property type="entry name" value="AMP-binding_C"/>
    <property type="match status" value="1"/>
</dbReference>
<dbReference type="InterPro" id="IPR025110">
    <property type="entry name" value="AMP-bd_C"/>
</dbReference>
<dbReference type="PROSITE" id="PS00455">
    <property type="entry name" value="AMP_BINDING"/>
    <property type="match status" value="1"/>
</dbReference>
<evidence type="ECO:0000313" key="12">
    <source>
        <dbReference type="Proteomes" id="UP001327225"/>
    </source>
</evidence>
<proteinExistence type="predicted"/>
<organism evidence="11 12">
    <name type="scientific">Nocardioides bizhenqiangii</name>
    <dbReference type="NCBI Taxonomy" id="3095076"/>
    <lineage>
        <taxon>Bacteria</taxon>
        <taxon>Bacillati</taxon>
        <taxon>Actinomycetota</taxon>
        <taxon>Actinomycetes</taxon>
        <taxon>Propionibacteriales</taxon>
        <taxon>Nocardioidaceae</taxon>
        <taxon>Nocardioides</taxon>
    </lineage>
</organism>
<feature type="domain" description="AMP-binding enzyme C-terminal" evidence="10">
    <location>
        <begin position="373"/>
        <end position="442"/>
    </location>
</feature>
<dbReference type="PANTHER" id="PTHR43767">
    <property type="entry name" value="LONG-CHAIN-FATTY-ACID--COA LIGASE"/>
    <property type="match status" value="1"/>
</dbReference>
<gene>
    <name evidence="11" type="ORF">SHK19_18730</name>
</gene>
<evidence type="ECO:0000256" key="6">
    <source>
        <dbReference type="ARBA" id="ARBA00039545"/>
    </source>
</evidence>
<evidence type="ECO:0000256" key="5">
    <source>
        <dbReference type="ARBA" id="ARBA00026121"/>
    </source>
</evidence>
<name>A0ABZ0ZNN6_9ACTN</name>
<dbReference type="SUPFAM" id="SSF56801">
    <property type="entry name" value="Acetyl-CoA synthetase-like"/>
    <property type="match status" value="1"/>
</dbReference>
<dbReference type="Proteomes" id="UP001327225">
    <property type="component" value="Chromosome"/>
</dbReference>
<evidence type="ECO:0000256" key="4">
    <source>
        <dbReference type="ARBA" id="ARBA00023136"/>
    </source>
</evidence>
<evidence type="ECO:0000256" key="3">
    <source>
        <dbReference type="ARBA" id="ARBA00022598"/>
    </source>
</evidence>
<dbReference type="PANTHER" id="PTHR43767:SF8">
    <property type="entry name" value="LONG-CHAIN-FATTY-ACID--COA LIGASE"/>
    <property type="match status" value="1"/>
</dbReference>
<dbReference type="InterPro" id="IPR045851">
    <property type="entry name" value="AMP-bd_C_sf"/>
</dbReference>
<keyword evidence="3" id="KW-0436">Ligase</keyword>
<dbReference type="CDD" id="cd04433">
    <property type="entry name" value="AFD_class_I"/>
    <property type="match status" value="1"/>
</dbReference>
<evidence type="ECO:0000256" key="8">
    <source>
        <dbReference type="SAM" id="MobiDB-lite"/>
    </source>
</evidence>
<dbReference type="InterPro" id="IPR000873">
    <property type="entry name" value="AMP-dep_synth/lig_dom"/>
</dbReference>
<dbReference type="EMBL" id="CP141059">
    <property type="protein sequence ID" value="WQQ25991.1"/>
    <property type="molecule type" value="Genomic_DNA"/>
</dbReference>
<dbReference type="RefSeq" id="WP_322937134.1">
    <property type="nucleotide sequence ID" value="NZ_CP141059.1"/>
</dbReference>
<evidence type="ECO:0000256" key="1">
    <source>
        <dbReference type="ARBA" id="ARBA00004170"/>
    </source>
</evidence>
<evidence type="ECO:0000259" key="10">
    <source>
        <dbReference type="Pfam" id="PF13193"/>
    </source>
</evidence>
<accession>A0ABZ0ZNN6</accession>
<reference evidence="12" key="1">
    <citation type="submission" date="2023-12" db="EMBL/GenBank/DDBJ databases">
        <title>Novel species in genus Nocardioides.</title>
        <authorList>
            <person name="Zhou H."/>
        </authorList>
    </citation>
    <scope>NUCLEOTIDE SEQUENCE [LARGE SCALE GENOMIC DNA]</scope>
    <source>
        <strain evidence="12">HM61</strain>
    </source>
</reference>
<evidence type="ECO:0000256" key="7">
    <source>
        <dbReference type="ARBA" id="ARBA00042773"/>
    </source>
</evidence>
<keyword evidence="12" id="KW-1185">Reference proteome</keyword>
<feature type="region of interest" description="Disordered" evidence="8">
    <location>
        <begin position="103"/>
        <end position="130"/>
    </location>
</feature>
<dbReference type="Gene3D" id="3.30.300.30">
    <property type="match status" value="1"/>
</dbReference>
<sequence length="458" mass="49219">MIELLRRVAASDADRLAVVAVDGEWSYGQLADEADLLAAGLRAAGIERLAIVSNDMPLIVALLAASSLVGAEACVYAPDIAPEELARQAAAFDHKVIVTDRHDLGEPPSDLVPPARLRADRAEDGEPGELPARRPLLVLTTGTTGKPRGVRHDWTRQLSRTGAARDGAGQRWLLAYGPQQFAGLQVLIHVLGTGATLVAPPVRRPQAVMDWIHRERVDHISATPTFWRFLLAELRADTRPVPVLRQITLGGEAAPASLLDELTATFPDARISHIYAGSEFGSTGSVSDRRDGLPASLLERGEDGEVDLRIVDGELWVRSTAAMLGYYGEDDRPEADWWPTGDLVEVVGDRIEFQGRKSDVINVGGVKVHPLPVEERVATVAGVFAARVYGRPNALVGAVVAVDVVPDGEVDEQDLKAAVRAACADLPRPWQPKSVRVVEELATKQGKTLRGIEAATGD</sequence>
<comment type="pathway">
    <text evidence="2">Lipid metabolism; fatty acid beta-oxidation.</text>
</comment>
<dbReference type="InterPro" id="IPR042099">
    <property type="entry name" value="ANL_N_sf"/>
</dbReference>
<evidence type="ECO:0000256" key="2">
    <source>
        <dbReference type="ARBA" id="ARBA00005005"/>
    </source>
</evidence>
<protein>
    <recommendedName>
        <fullName evidence="6">Long-chain-fatty-acid--CoA ligase</fullName>
        <ecNumber evidence="5">6.2.1.3</ecNumber>
    </recommendedName>
    <alternativeName>
        <fullName evidence="7">Long-chain acyl-CoA synthetase</fullName>
    </alternativeName>
</protein>
<evidence type="ECO:0000259" key="9">
    <source>
        <dbReference type="Pfam" id="PF00501"/>
    </source>
</evidence>